<reference evidence="1 2" key="1">
    <citation type="submission" date="2014-12" db="EMBL/GenBank/DDBJ databases">
        <title>Complete genome sequence of Francisella guanzhouensis strain 08HL01032 isolated from air-conditioning system in China.</title>
        <authorList>
            <person name="Svensson D."/>
            <person name="Ohrman C."/>
            <person name="Backman S."/>
            <person name="Karlsson E."/>
            <person name="Nilsson E."/>
            <person name="Bystrom M."/>
            <person name="Larkeryd A."/>
            <person name="Stenberg P."/>
            <person name="Scholtz H.C."/>
            <person name="Forsman M."/>
            <person name="Sjodin A."/>
        </authorList>
    </citation>
    <scope>NUCLEOTIDE SEQUENCE [LARGE SCALE GENOMIC DNA]</scope>
    <source>
        <strain evidence="1 2">08HL01032</strain>
    </source>
</reference>
<dbReference type="Gene3D" id="3.90.1720.10">
    <property type="entry name" value="endopeptidase domain like (from Nostoc punctiforme)"/>
    <property type="match status" value="1"/>
</dbReference>
<dbReference type="InterPro" id="IPR038765">
    <property type="entry name" value="Papain-like_cys_pep_sf"/>
</dbReference>
<dbReference type="EMBL" id="CP010427">
    <property type="protein sequence ID" value="AJC48701.1"/>
    <property type="molecule type" value="Genomic_DNA"/>
</dbReference>
<dbReference type="Pfam" id="PF05708">
    <property type="entry name" value="Peptidase_C92"/>
    <property type="match status" value="1"/>
</dbReference>
<dbReference type="KEGG" id="fgu:SD28_03110"/>
<dbReference type="SUPFAM" id="SSF54001">
    <property type="entry name" value="Cysteine proteinases"/>
    <property type="match status" value="1"/>
</dbReference>
<name>A0A0A8E968_9GAMM</name>
<keyword evidence="2" id="KW-1185">Reference proteome</keyword>
<proteinExistence type="predicted"/>
<protein>
    <submittedName>
        <fullName evidence="1">Uncharacterized protein</fullName>
    </submittedName>
</protein>
<sequence length="182" mass="21314">MSSSHQRLKKGDVLFIVDSAEKNISNLSIGYENYSYYHCSLYIGNNEIIESIKGDGVITADLSKYSNNKILTGRTSQNDDFLNEVIKYAQDLIGCQYNDLFLPKQPGKFYCSELIHEIFKYVNKETFFKQHRLNYISPNDFSVSQYWLDFYSQYGLKVPQGQIGSHPNNLSLDEKFRYRFWF</sequence>
<dbReference type="OrthoDB" id="195541at2"/>
<organism evidence="1 2">
    <name type="scientific">Allofrancisella guangzhouensis</name>
    <dbReference type="NCBI Taxonomy" id="594679"/>
    <lineage>
        <taxon>Bacteria</taxon>
        <taxon>Pseudomonadati</taxon>
        <taxon>Pseudomonadota</taxon>
        <taxon>Gammaproteobacteria</taxon>
        <taxon>Thiotrichales</taxon>
        <taxon>Francisellaceae</taxon>
        <taxon>Allofrancisella</taxon>
    </lineage>
</organism>
<evidence type="ECO:0000313" key="2">
    <source>
        <dbReference type="Proteomes" id="UP000031104"/>
    </source>
</evidence>
<dbReference type="RefSeq" id="WP_039124001.1">
    <property type="nucleotide sequence ID" value="NZ_CP010427.1"/>
</dbReference>
<accession>A0A0A8E968</accession>
<evidence type="ECO:0000313" key="1">
    <source>
        <dbReference type="EMBL" id="AJC48701.1"/>
    </source>
</evidence>
<dbReference type="STRING" id="594679.SD28_03110"/>
<dbReference type="AlphaFoldDB" id="A0A0A8E968"/>
<dbReference type="HOGENOM" id="CLU_090004_0_1_6"/>
<gene>
    <name evidence="1" type="ORF">SD28_03110</name>
</gene>
<dbReference type="Proteomes" id="UP000031104">
    <property type="component" value="Chromosome"/>
</dbReference>
<dbReference type="InterPro" id="IPR024453">
    <property type="entry name" value="Peptidase_C92"/>
</dbReference>